<evidence type="ECO:0000313" key="1">
    <source>
        <dbReference type="EMBL" id="KAF2482691.1"/>
    </source>
</evidence>
<protein>
    <recommendedName>
        <fullName evidence="3">Nuclear distribution protein RO10</fullName>
    </recommendedName>
</protein>
<reference evidence="1" key="1">
    <citation type="journal article" date="2020" name="Stud. Mycol.">
        <title>101 Dothideomycetes genomes: a test case for predicting lifestyles and emergence of pathogens.</title>
        <authorList>
            <person name="Haridas S."/>
            <person name="Albert R."/>
            <person name="Binder M."/>
            <person name="Bloem J."/>
            <person name="Labutti K."/>
            <person name="Salamov A."/>
            <person name="Andreopoulos B."/>
            <person name="Baker S."/>
            <person name="Barry K."/>
            <person name="Bills G."/>
            <person name="Bluhm B."/>
            <person name="Cannon C."/>
            <person name="Castanera R."/>
            <person name="Culley D."/>
            <person name="Daum C."/>
            <person name="Ezra D."/>
            <person name="Gonzalez J."/>
            <person name="Henrissat B."/>
            <person name="Kuo A."/>
            <person name="Liang C."/>
            <person name="Lipzen A."/>
            <person name="Lutzoni F."/>
            <person name="Magnuson J."/>
            <person name="Mondo S."/>
            <person name="Nolan M."/>
            <person name="Ohm R."/>
            <person name="Pangilinan J."/>
            <person name="Park H.-J."/>
            <person name="Ramirez L."/>
            <person name="Alfaro M."/>
            <person name="Sun H."/>
            <person name="Tritt A."/>
            <person name="Yoshinaga Y."/>
            <person name="Zwiers L.-H."/>
            <person name="Turgeon B."/>
            <person name="Goodwin S."/>
            <person name="Spatafora J."/>
            <person name="Crous P."/>
            <person name="Grigoriev I."/>
        </authorList>
    </citation>
    <scope>NUCLEOTIDE SEQUENCE</scope>
    <source>
        <strain evidence="1">CBS 113389</strain>
    </source>
</reference>
<evidence type="ECO:0000313" key="2">
    <source>
        <dbReference type="Proteomes" id="UP000799767"/>
    </source>
</evidence>
<proteinExistence type="predicted"/>
<dbReference type="AlphaFoldDB" id="A0A6A6PSM7"/>
<organism evidence="1 2">
    <name type="scientific">Neohortaea acidophila</name>
    <dbReference type="NCBI Taxonomy" id="245834"/>
    <lineage>
        <taxon>Eukaryota</taxon>
        <taxon>Fungi</taxon>
        <taxon>Dikarya</taxon>
        <taxon>Ascomycota</taxon>
        <taxon>Pezizomycotina</taxon>
        <taxon>Dothideomycetes</taxon>
        <taxon>Dothideomycetidae</taxon>
        <taxon>Mycosphaerellales</taxon>
        <taxon>Teratosphaeriaceae</taxon>
        <taxon>Neohortaea</taxon>
    </lineage>
</organism>
<sequence length="212" mass="23327">MALQSEVTTDTLSLLEERLRILDFALNGDQSAADHETQAAAGTSETKGPAIARLKSLERSLQSLAAKSTTVNDVLSLHARHPDLFHVRDSTNLPISLQPASLLSLVLANSQLYLSLSNKLPQLQETSIPDPAQATRMVALGPRIEKALAKQDSQASELADLRLRSARVVESWYESGVLGMGERWADWEERLRAVEIAVRRREAAKKREEAPV</sequence>
<dbReference type="OrthoDB" id="5403729at2759"/>
<evidence type="ECO:0008006" key="3">
    <source>
        <dbReference type="Google" id="ProtNLM"/>
    </source>
</evidence>
<dbReference type="GeneID" id="54478287"/>
<dbReference type="RefSeq" id="XP_033589261.1">
    <property type="nucleotide sequence ID" value="XM_033737285.1"/>
</dbReference>
<dbReference type="Proteomes" id="UP000799767">
    <property type="component" value="Unassembled WGS sequence"/>
</dbReference>
<name>A0A6A6PSM7_9PEZI</name>
<gene>
    <name evidence="1" type="ORF">BDY17DRAFT_324958</name>
</gene>
<dbReference type="EMBL" id="MU001636">
    <property type="protein sequence ID" value="KAF2482691.1"/>
    <property type="molecule type" value="Genomic_DNA"/>
</dbReference>
<keyword evidence="2" id="KW-1185">Reference proteome</keyword>
<accession>A0A6A6PSM7</accession>